<organism evidence="7 8">
    <name type="scientific">candidate division WWE3 bacterium CG_4_9_14_0_2_um_filter_48_10</name>
    <dbReference type="NCBI Taxonomy" id="1975078"/>
    <lineage>
        <taxon>Bacteria</taxon>
        <taxon>Katanobacteria</taxon>
    </lineage>
</organism>
<comment type="subunit">
    <text evidence="4">Part of the 50S ribosomal subunit.</text>
</comment>
<dbReference type="SUPFAM" id="SSF52161">
    <property type="entry name" value="Ribosomal protein L13"/>
    <property type="match status" value="1"/>
</dbReference>
<dbReference type="Pfam" id="PF00572">
    <property type="entry name" value="Ribosomal_L13"/>
    <property type="match status" value="1"/>
</dbReference>
<dbReference type="CDD" id="cd00392">
    <property type="entry name" value="Ribosomal_L13"/>
    <property type="match status" value="1"/>
</dbReference>
<dbReference type="PIRSF" id="PIRSF002181">
    <property type="entry name" value="Ribosomal_L13"/>
    <property type="match status" value="1"/>
</dbReference>
<dbReference type="GO" id="GO:0003729">
    <property type="term" value="F:mRNA binding"/>
    <property type="evidence" value="ECO:0007669"/>
    <property type="project" value="TreeGrafter"/>
</dbReference>
<evidence type="ECO:0000256" key="2">
    <source>
        <dbReference type="ARBA" id="ARBA00022980"/>
    </source>
</evidence>
<keyword evidence="2 4" id="KW-0689">Ribosomal protein</keyword>
<dbReference type="GO" id="GO:0017148">
    <property type="term" value="P:negative regulation of translation"/>
    <property type="evidence" value="ECO:0007669"/>
    <property type="project" value="TreeGrafter"/>
</dbReference>
<dbReference type="InterPro" id="IPR023563">
    <property type="entry name" value="Ribosomal_uL13_CS"/>
</dbReference>
<reference evidence="8" key="1">
    <citation type="submission" date="2017-09" db="EMBL/GenBank/DDBJ databases">
        <title>Depth-based differentiation of microbial function through sediment-hosted aquifers and enrichment of novel symbionts in the deep terrestrial subsurface.</title>
        <authorList>
            <person name="Probst A.J."/>
            <person name="Ladd B."/>
            <person name="Jarett J.K."/>
            <person name="Geller-Mcgrath D.E."/>
            <person name="Sieber C.M.K."/>
            <person name="Emerson J.B."/>
            <person name="Anantharaman K."/>
            <person name="Thomas B.C."/>
            <person name="Malmstrom R."/>
            <person name="Stieglmeier M."/>
            <person name="Klingl A."/>
            <person name="Woyke T."/>
            <person name="Ryan C.M."/>
            <person name="Banfield J.F."/>
        </authorList>
    </citation>
    <scope>NUCLEOTIDE SEQUENCE [LARGE SCALE GENOMIC DNA]</scope>
</reference>
<comment type="similarity">
    <text evidence="1 4 5">Belongs to the universal ribosomal protein uL13 family.</text>
</comment>
<dbReference type="HAMAP" id="MF_01366">
    <property type="entry name" value="Ribosomal_uL13"/>
    <property type="match status" value="1"/>
</dbReference>
<evidence type="ECO:0000256" key="6">
    <source>
        <dbReference type="RuleBase" id="RU003878"/>
    </source>
</evidence>
<comment type="function">
    <text evidence="4 6">This protein is one of the early assembly proteins of the 50S ribosomal subunit, although it is not seen to bind rRNA by itself. It is important during the early stages of 50S assembly.</text>
</comment>
<evidence type="ECO:0000313" key="7">
    <source>
        <dbReference type="EMBL" id="PJC22973.1"/>
    </source>
</evidence>
<comment type="caution">
    <text evidence="7">The sequence shown here is derived from an EMBL/GenBank/DDBJ whole genome shotgun (WGS) entry which is preliminary data.</text>
</comment>
<gene>
    <name evidence="4 6" type="primary">rplM</name>
    <name evidence="7" type="ORF">CO059_01160</name>
</gene>
<dbReference type="AlphaFoldDB" id="A0A2M8EJQ3"/>
<name>A0A2M8EJQ3_UNCKA</name>
<dbReference type="PANTHER" id="PTHR11545:SF2">
    <property type="entry name" value="LARGE RIBOSOMAL SUBUNIT PROTEIN UL13M"/>
    <property type="match status" value="1"/>
</dbReference>
<dbReference type="NCBIfam" id="TIGR01066">
    <property type="entry name" value="rplM_bact"/>
    <property type="match status" value="1"/>
</dbReference>
<proteinExistence type="inferred from homology"/>
<dbReference type="EMBL" id="PFSK01000014">
    <property type="protein sequence ID" value="PJC22973.1"/>
    <property type="molecule type" value="Genomic_DNA"/>
</dbReference>
<dbReference type="InterPro" id="IPR036899">
    <property type="entry name" value="Ribosomal_uL13_sf"/>
</dbReference>
<dbReference type="InterPro" id="IPR005823">
    <property type="entry name" value="Ribosomal_uL13_bac-type"/>
</dbReference>
<dbReference type="InterPro" id="IPR005822">
    <property type="entry name" value="Ribosomal_uL13"/>
</dbReference>
<keyword evidence="3 4" id="KW-0687">Ribonucleoprotein</keyword>
<dbReference type="GO" id="GO:0005840">
    <property type="term" value="C:ribosome"/>
    <property type="evidence" value="ECO:0007669"/>
    <property type="project" value="UniProtKB-KW"/>
</dbReference>
<dbReference type="GO" id="GO:0006412">
    <property type="term" value="P:translation"/>
    <property type="evidence" value="ECO:0007669"/>
    <property type="project" value="UniProtKB-UniRule"/>
</dbReference>
<evidence type="ECO:0000313" key="8">
    <source>
        <dbReference type="Proteomes" id="UP000228781"/>
    </source>
</evidence>
<dbReference type="GO" id="GO:0003735">
    <property type="term" value="F:structural constituent of ribosome"/>
    <property type="evidence" value="ECO:0007669"/>
    <property type="project" value="InterPro"/>
</dbReference>
<dbReference type="PROSITE" id="PS00783">
    <property type="entry name" value="RIBOSOMAL_L13"/>
    <property type="match status" value="1"/>
</dbReference>
<protein>
    <recommendedName>
        <fullName evidence="4">Large ribosomal subunit protein uL13</fullName>
    </recommendedName>
</protein>
<dbReference type="GO" id="GO:1990904">
    <property type="term" value="C:ribonucleoprotein complex"/>
    <property type="evidence" value="ECO:0007669"/>
    <property type="project" value="UniProtKB-KW"/>
</dbReference>
<evidence type="ECO:0000256" key="4">
    <source>
        <dbReference type="HAMAP-Rule" id="MF_01366"/>
    </source>
</evidence>
<evidence type="ECO:0000256" key="1">
    <source>
        <dbReference type="ARBA" id="ARBA00006227"/>
    </source>
</evidence>
<accession>A0A2M8EJQ3</accession>
<dbReference type="Proteomes" id="UP000228781">
    <property type="component" value="Unassembled WGS sequence"/>
</dbReference>
<evidence type="ECO:0000256" key="3">
    <source>
        <dbReference type="ARBA" id="ARBA00023274"/>
    </source>
</evidence>
<evidence type="ECO:0000256" key="5">
    <source>
        <dbReference type="RuleBase" id="RU003877"/>
    </source>
</evidence>
<dbReference type="Gene3D" id="3.90.1180.10">
    <property type="entry name" value="Ribosomal protein L13"/>
    <property type="match status" value="1"/>
</dbReference>
<dbReference type="PANTHER" id="PTHR11545">
    <property type="entry name" value="RIBOSOMAL PROTEIN L13"/>
    <property type="match status" value="1"/>
</dbReference>
<sequence>MRKKTRATKVSEVQRRWHLVDAKGKILGRLASQVAQLLMGKGKPNFAPYLDMGDYVVVINAKEIMVTGKKEREKLYHRYSGYPGGLKTETLGELRKRRPEEIIRRAVKGMLPREKLGRRMITKLYVYSGSEHPHEDKFNGGKEK</sequence>